<accession>A0A1X6YF02</accession>
<sequence length="42" mass="4489">MATAPPIQAGSGPDKPSQPKTPTFPENSRTISRQVFDDFASI</sequence>
<dbReference type="AlphaFoldDB" id="A0A1X6YF02"/>
<reference evidence="2 3" key="1">
    <citation type="submission" date="2017-03" db="EMBL/GenBank/DDBJ databases">
        <authorList>
            <person name="Afonso C.L."/>
            <person name="Miller P.J."/>
            <person name="Scott M.A."/>
            <person name="Spackman E."/>
            <person name="Goraichik I."/>
            <person name="Dimitrov K.M."/>
            <person name="Suarez D.L."/>
            <person name="Swayne D.E."/>
        </authorList>
    </citation>
    <scope>NUCLEOTIDE SEQUENCE [LARGE SCALE GENOMIC DNA]</scope>
    <source>
        <strain evidence="2 3">CECT 8110</strain>
    </source>
</reference>
<name>A0A1X6YF02_9RHOB</name>
<dbReference type="Proteomes" id="UP000193207">
    <property type="component" value="Unassembled WGS sequence"/>
</dbReference>
<protein>
    <submittedName>
        <fullName evidence="2">Uncharacterized protein</fullName>
    </submittedName>
</protein>
<dbReference type="EMBL" id="FWFU01000001">
    <property type="protein sequence ID" value="SLN18518.1"/>
    <property type="molecule type" value="Genomic_DNA"/>
</dbReference>
<organism evidence="2 3">
    <name type="scientific">Roseovarius halotolerans</name>
    <dbReference type="NCBI Taxonomy" id="505353"/>
    <lineage>
        <taxon>Bacteria</taxon>
        <taxon>Pseudomonadati</taxon>
        <taxon>Pseudomonadota</taxon>
        <taxon>Alphaproteobacteria</taxon>
        <taxon>Rhodobacterales</taxon>
        <taxon>Roseobacteraceae</taxon>
        <taxon>Roseovarius</taxon>
    </lineage>
</organism>
<proteinExistence type="predicted"/>
<keyword evidence="3" id="KW-1185">Reference proteome</keyword>
<evidence type="ECO:0000256" key="1">
    <source>
        <dbReference type="SAM" id="MobiDB-lite"/>
    </source>
</evidence>
<feature type="region of interest" description="Disordered" evidence="1">
    <location>
        <begin position="1"/>
        <end position="42"/>
    </location>
</feature>
<evidence type="ECO:0000313" key="2">
    <source>
        <dbReference type="EMBL" id="SLN18518.1"/>
    </source>
</evidence>
<evidence type="ECO:0000313" key="3">
    <source>
        <dbReference type="Proteomes" id="UP000193207"/>
    </source>
</evidence>
<feature type="compositionally biased region" description="Polar residues" evidence="1">
    <location>
        <begin position="18"/>
        <end position="33"/>
    </location>
</feature>
<gene>
    <name evidence="2" type="ORF">ROH8110_00574</name>
</gene>